<feature type="domain" description="Amidohydrolase-related" evidence="6">
    <location>
        <begin position="49"/>
        <end position="436"/>
    </location>
</feature>
<dbReference type="InterPro" id="IPR011778">
    <property type="entry name" value="Hydantoinase/dihydroPyrase"/>
</dbReference>
<dbReference type="PANTHER" id="PTHR11647:SF1">
    <property type="entry name" value="COLLAPSIN RESPONSE MEDIATOR PROTEIN"/>
    <property type="match status" value="1"/>
</dbReference>
<evidence type="ECO:0000259" key="6">
    <source>
        <dbReference type="Pfam" id="PF01979"/>
    </source>
</evidence>
<dbReference type="PANTHER" id="PTHR11647">
    <property type="entry name" value="HYDRANTOINASE/DIHYDROPYRIMIDINASE FAMILY MEMBER"/>
    <property type="match status" value="1"/>
</dbReference>
<dbReference type="RefSeq" id="WP_122627622.1">
    <property type="nucleotide sequence ID" value="NZ_UPPP01000066.1"/>
</dbReference>
<comment type="cofactor">
    <cofactor evidence="1">
        <name>Zn(2+)</name>
        <dbReference type="ChEBI" id="CHEBI:29105"/>
    </cofactor>
</comment>
<dbReference type="GO" id="GO:0005829">
    <property type="term" value="C:cytosol"/>
    <property type="evidence" value="ECO:0007669"/>
    <property type="project" value="TreeGrafter"/>
</dbReference>
<dbReference type="FunFam" id="3.20.20.140:FF:000076">
    <property type="entry name" value="Dihydropyrimidinase like 2"/>
    <property type="match status" value="1"/>
</dbReference>
<evidence type="ECO:0000313" key="7">
    <source>
        <dbReference type="EMBL" id="VBB06682.1"/>
    </source>
</evidence>
<dbReference type="InterPro" id="IPR032466">
    <property type="entry name" value="Metal_Hydrolase"/>
</dbReference>
<dbReference type="InterPro" id="IPR050378">
    <property type="entry name" value="Metallo-dep_Hydrolases_sf"/>
</dbReference>
<accession>A0A498R8T0</accession>
<evidence type="ECO:0000256" key="1">
    <source>
        <dbReference type="ARBA" id="ARBA00001947"/>
    </source>
</evidence>
<evidence type="ECO:0000256" key="4">
    <source>
        <dbReference type="ARBA" id="ARBA00022801"/>
    </source>
</evidence>
<gene>
    <name evidence="7" type="ORF">LUCI_1918</name>
</gene>
<dbReference type="SUPFAM" id="SSF51556">
    <property type="entry name" value="Metallo-dependent hydrolases"/>
    <property type="match status" value="1"/>
</dbReference>
<organism evidence="7 8">
    <name type="scientific">Lucifera butyrica</name>
    <dbReference type="NCBI Taxonomy" id="1351585"/>
    <lineage>
        <taxon>Bacteria</taxon>
        <taxon>Bacillati</taxon>
        <taxon>Bacillota</taxon>
        <taxon>Negativicutes</taxon>
        <taxon>Veillonellales</taxon>
        <taxon>Veillonellaceae</taxon>
        <taxon>Lucifera</taxon>
    </lineage>
</organism>
<dbReference type="NCBIfam" id="TIGR02033">
    <property type="entry name" value="D-hydantoinase"/>
    <property type="match status" value="1"/>
</dbReference>
<comment type="similarity">
    <text evidence="2">Belongs to the metallo-dependent hydrolases superfamily. Hydantoinase/dihydropyrimidinase family.</text>
</comment>
<sequence>MGIVLKGATVITAVDSYAADVRLEGETIAGIGADLSQAGDAVLDVAGCYLFPGGIDPHTHLDLPVGDFSTADDFASGTAAAVCGGTTTIIDFATQNRGETLQAALANWHAKAQGKCFADYGFHMAITDWRDDVNCAMEDMVKLGVTSFKLYMAYKNVLQVEDGVIFRALQRSREIGALIGLHCENGDVVAALVRQALQAGNTAPKFHPLTRPAAAEREAVSRAIALAEMAAAPVYIVHLSTAAGFRLITEARTRGIPVYAETCPQYLLLDESRYETEDFSGAKYVMSPPLRRPEDAAMLWRGLKTGMLDTVATDHCSFNYAGQKDRGRHDFSKIPNGAPGIEHRLGLLYTYGVCTGRIGLNQFVALTSTNAAKLFGLFPRKGTIAAGSDADIIVWDPAPRTTITAAGQRQRVDYTPYEGFELAGRVRHVFLRGRQVVEGGRLKESPCGKYLSRRSFTGKGGGVCLPSF</sequence>
<evidence type="ECO:0000256" key="5">
    <source>
        <dbReference type="PIRSR" id="PIRSR611778-50"/>
    </source>
</evidence>
<dbReference type="GO" id="GO:0046872">
    <property type="term" value="F:metal ion binding"/>
    <property type="evidence" value="ECO:0007669"/>
    <property type="project" value="UniProtKB-KW"/>
</dbReference>
<feature type="modified residue" description="N6-carboxylysine" evidence="5">
    <location>
        <position position="149"/>
    </location>
</feature>
<dbReference type="GO" id="GO:0016812">
    <property type="term" value="F:hydrolase activity, acting on carbon-nitrogen (but not peptide) bonds, in cyclic amides"/>
    <property type="evidence" value="ECO:0007669"/>
    <property type="project" value="TreeGrafter"/>
</dbReference>
<dbReference type="InterPro" id="IPR006680">
    <property type="entry name" value="Amidohydro-rel"/>
</dbReference>
<keyword evidence="4 7" id="KW-0378">Hydrolase</keyword>
<dbReference type="Proteomes" id="UP000277811">
    <property type="component" value="Unassembled WGS sequence"/>
</dbReference>
<dbReference type="AlphaFoldDB" id="A0A498R8T0"/>
<dbReference type="Pfam" id="PF01979">
    <property type="entry name" value="Amidohydro_1"/>
    <property type="match status" value="1"/>
</dbReference>
<name>A0A498R8T0_9FIRM</name>
<dbReference type="EMBL" id="UPPP01000066">
    <property type="protein sequence ID" value="VBB06682.1"/>
    <property type="molecule type" value="Genomic_DNA"/>
</dbReference>
<keyword evidence="3" id="KW-0479">Metal-binding</keyword>
<proteinExistence type="inferred from homology"/>
<dbReference type="InterPro" id="IPR011059">
    <property type="entry name" value="Metal-dep_hydrolase_composite"/>
</dbReference>
<dbReference type="OrthoDB" id="9765462at2"/>
<evidence type="ECO:0000256" key="3">
    <source>
        <dbReference type="ARBA" id="ARBA00022723"/>
    </source>
</evidence>
<dbReference type="Gene3D" id="2.30.40.10">
    <property type="entry name" value="Urease, subunit C, domain 1"/>
    <property type="match status" value="1"/>
</dbReference>
<reference evidence="7 8" key="1">
    <citation type="submission" date="2018-06" db="EMBL/GenBank/DDBJ databases">
        <authorList>
            <person name="Strepis N."/>
        </authorList>
    </citation>
    <scope>NUCLEOTIDE SEQUENCE [LARGE SCALE GENOMIC DNA]</scope>
    <source>
        <strain evidence="7">LUCI</strain>
    </source>
</reference>
<dbReference type="CDD" id="cd01314">
    <property type="entry name" value="D-HYD"/>
    <property type="match status" value="1"/>
</dbReference>
<evidence type="ECO:0000313" key="8">
    <source>
        <dbReference type="Proteomes" id="UP000277811"/>
    </source>
</evidence>
<protein>
    <submittedName>
        <fullName evidence="7">Metal-dependent hydrolase</fullName>
    </submittedName>
</protein>
<comment type="PTM">
    <text evidence="5">Carbamylation allows a single lysine to coordinate two divalent metal cations.</text>
</comment>
<evidence type="ECO:0000256" key="2">
    <source>
        <dbReference type="ARBA" id="ARBA00008829"/>
    </source>
</evidence>
<dbReference type="SUPFAM" id="SSF51338">
    <property type="entry name" value="Composite domain of metallo-dependent hydrolases"/>
    <property type="match status" value="2"/>
</dbReference>
<keyword evidence="8" id="KW-1185">Reference proteome</keyword>
<dbReference type="Gene3D" id="3.20.20.140">
    <property type="entry name" value="Metal-dependent hydrolases"/>
    <property type="match status" value="1"/>
</dbReference>